<evidence type="ECO:0000313" key="3">
    <source>
        <dbReference type="Proteomes" id="UP000653305"/>
    </source>
</evidence>
<evidence type="ECO:0000313" key="2">
    <source>
        <dbReference type="EMBL" id="GFP97121.1"/>
    </source>
</evidence>
<dbReference type="AlphaFoldDB" id="A0A830CRT9"/>
<gene>
    <name evidence="2" type="ORF">PHJA_001856200</name>
</gene>
<protein>
    <submittedName>
        <fullName evidence="2">Uncharacterized protein</fullName>
    </submittedName>
</protein>
<proteinExistence type="predicted"/>
<sequence length="386" mass="42800">MEFRAGPARTGPIFDVGPTGSGWAGPAQPIASSSVGTLSGISETKDANRGLFKQQTLTSGPTCPPSRDREVRSPSVLLSFLLDSLPARGGQEARMSSISPGQLLSWDDAPQLLLTSGQPLAWDDTAQIYSALKKTRPNQAGRALKNVTCYQTQNQSSSDSPPTPAFRNVVREELICDVLNETSLTKVEKKEAAKICSQVGSVNFLNSLSGYHHYNVILRPNGLIDYISCNDMIDIADVVEMIVISFNFGLYAFALRPLFFSNSQSVSPSHPWPVATLKVHDPSALYSHLPHLWSTQMTYVLCISLRPKTPKCVVCHQTRSKTRLAAEHYLAQSPRRRLLRCRFTANIEMEEHIREWRKTKKPQDLKPLHIRIEGDANSSSFSVFIF</sequence>
<dbReference type="EMBL" id="BMAC01000474">
    <property type="protein sequence ID" value="GFP97121.1"/>
    <property type="molecule type" value="Genomic_DNA"/>
</dbReference>
<evidence type="ECO:0000256" key="1">
    <source>
        <dbReference type="SAM" id="MobiDB-lite"/>
    </source>
</evidence>
<reference evidence="2" key="1">
    <citation type="submission" date="2020-07" db="EMBL/GenBank/DDBJ databases">
        <title>Ethylene signaling mediates host invasion by parasitic plants.</title>
        <authorList>
            <person name="Yoshida S."/>
        </authorList>
    </citation>
    <scope>NUCLEOTIDE SEQUENCE</scope>
    <source>
        <strain evidence="2">Okayama</strain>
    </source>
</reference>
<feature type="region of interest" description="Disordered" evidence="1">
    <location>
        <begin position="1"/>
        <end position="29"/>
    </location>
</feature>
<accession>A0A830CRT9</accession>
<organism evidence="2 3">
    <name type="scientific">Phtheirospermum japonicum</name>
    <dbReference type="NCBI Taxonomy" id="374723"/>
    <lineage>
        <taxon>Eukaryota</taxon>
        <taxon>Viridiplantae</taxon>
        <taxon>Streptophyta</taxon>
        <taxon>Embryophyta</taxon>
        <taxon>Tracheophyta</taxon>
        <taxon>Spermatophyta</taxon>
        <taxon>Magnoliopsida</taxon>
        <taxon>eudicotyledons</taxon>
        <taxon>Gunneridae</taxon>
        <taxon>Pentapetalae</taxon>
        <taxon>asterids</taxon>
        <taxon>lamiids</taxon>
        <taxon>Lamiales</taxon>
        <taxon>Orobanchaceae</taxon>
        <taxon>Orobanchaceae incertae sedis</taxon>
        <taxon>Phtheirospermum</taxon>
    </lineage>
</organism>
<keyword evidence="3" id="KW-1185">Reference proteome</keyword>
<comment type="caution">
    <text evidence="2">The sequence shown here is derived from an EMBL/GenBank/DDBJ whole genome shotgun (WGS) entry which is preliminary data.</text>
</comment>
<name>A0A830CRT9_9LAMI</name>
<dbReference type="Proteomes" id="UP000653305">
    <property type="component" value="Unassembled WGS sequence"/>
</dbReference>